<sequence length="158" mass="18630">MYYTRLCFPEEHEEPGTKLEKFNREEITAFVFLHNSLKQFDMMTILEDFTRLVESENHAEREHVRITVFIRRLLTAFSRIPSEHPRIFLVHNMLELVNDLQNLELKIEECKIVQSKCSITMKVKSMMQQLQNIIPKHKLIDIQTTDAGPEVGTSEQLV</sequence>
<dbReference type="EMBL" id="CACVKT020001498">
    <property type="protein sequence ID" value="CAC5368839.1"/>
    <property type="molecule type" value="Genomic_DNA"/>
</dbReference>
<accession>A0A6J8AIR0</accession>
<keyword evidence="2" id="KW-1185">Reference proteome</keyword>
<evidence type="ECO:0000313" key="1">
    <source>
        <dbReference type="EMBL" id="CAC5368839.1"/>
    </source>
</evidence>
<dbReference type="AlphaFoldDB" id="A0A6J8AIR0"/>
<reference evidence="1 2" key="1">
    <citation type="submission" date="2020-06" db="EMBL/GenBank/DDBJ databases">
        <authorList>
            <person name="Li R."/>
            <person name="Bekaert M."/>
        </authorList>
    </citation>
    <scope>NUCLEOTIDE SEQUENCE [LARGE SCALE GENOMIC DNA]</scope>
    <source>
        <strain evidence="2">wild</strain>
    </source>
</reference>
<proteinExistence type="predicted"/>
<evidence type="ECO:0000313" key="2">
    <source>
        <dbReference type="Proteomes" id="UP000507470"/>
    </source>
</evidence>
<organism evidence="1 2">
    <name type="scientific">Mytilus coruscus</name>
    <name type="common">Sea mussel</name>
    <dbReference type="NCBI Taxonomy" id="42192"/>
    <lineage>
        <taxon>Eukaryota</taxon>
        <taxon>Metazoa</taxon>
        <taxon>Spiralia</taxon>
        <taxon>Lophotrochozoa</taxon>
        <taxon>Mollusca</taxon>
        <taxon>Bivalvia</taxon>
        <taxon>Autobranchia</taxon>
        <taxon>Pteriomorphia</taxon>
        <taxon>Mytilida</taxon>
        <taxon>Mytiloidea</taxon>
        <taxon>Mytilidae</taxon>
        <taxon>Mytilinae</taxon>
        <taxon>Mytilus</taxon>
    </lineage>
</organism>
<gene>
    <name evidence="1" type="ORF">MCOR_8273</name>
</gene>
<name>A0A6J8AIR0_MYTCO</name>
<protein>
    <submittedName>
        <fullName evidence="1">Uncharacterized protein</fullName>
    </submittedName>
</protein>
<dbReference type="Proteomes" id="UP000507470">
    <property type="component" value="Unassembled WGS sequence"/>
</dbReference>